<evidence type="ECO:0000313" key="1">
    <source>
        <dbReference type="EMBL" id="MDT3404422.1"/>
    </source>
</evidence>
<keyword evidence="2" id="KW-1185">Reference proteome</keyword>
<dbReference type="Proteomes" id="UP001258315">
    <property type="component" value="Unassembled WGS sequence"/>
</dbReference>
<accession>A0ABU3GZL7</accession>
<dbReference type="SUPFAM" id="SSF75011">
    <property type="entry name" value="3-carboxy-cis,cis-mucoante lactonizing enzyme"/>
    <property type="match status" value="1"/>
</dbReference>
<protein>
    <submittedName>
        <fullName evidence="1">Glutamine cyclotransferase</fullName>
        <ecNumber evidence="1">2.3.2.5</ecNumber>
    </submittedName>
</protein>
<sequence length="366" mass="40570">MPFGHRLIKHMKRTYILGIATFILALYSCGDKNKPVNISISPDAGTSYKQGDKVAVKLTLPADFKADSIVYLVDSVRLAAKTDSSSYSLATDSLGLGARVLTARIYSAGKVEEQSTNINLLAAKAPELYTYQLEKTFAHDTASFTEGLEYHDGVLYESDGGYCREGLKSSLRKTNVDGKVLQSIDIDCNTFAEGITVIDNKIIQLTYRERVGYVYDKATLKLLSNFTFTQGDEGWGMCNDGKNLYCNTGSNQIYVMDKTSFRTLRNIDVYDDQGPIDDLNEMEYIDGMIYANVWQKDDIVVIDPKTGAVVKRIDLSELTKQATVGINNSDAVLNGIAWDAAGKRLFVTGKNWPKLYQIKVVKKQGV</sequence>
<organism evidence="1 2">
    <name type="scientific">Mucilaginibacter terrae</name>
    <dbReference type="NCBI Taxonomy" id="1955052"/>
    <lineage>
        <taxon>Bacteria</taxon>
        <taxon>Pseudomonadati</taxon>
        <taxon>Bacteroidota</taxon>
        <taxon>Sphingobacteriia</taxon>
        <taxon>Sphingobacteriales</taxon>
        <taxon>Sphingobacteriaceae</taxon>
        <taxon>Mucilaginibacter</taxon>
    </lineage>
</organism>
<comment type="caution">
    <text evidence="1">The sequence shown here is derived from an EMBL/GenBank/DDBJ whole genome shotgun (WGS) entry which is preliminary data.</text>
</comment>
<dbReference type="PANTHER" id="PTHR31270">
    <property type="entry name" value="GLUTAMINYL-PEPTIDE CYCLOTRANSFERASE"/>
    <property type="match status" value="1"/>
</dbReference>
<keyword evidence="1" id="KW-0808">Transferase</keyword>
<dbReference type="InterPro" id="IPR007788">
    <property type="entry name" value="QCT"/>
</dbReference>
<dbReference type="Pfam" id="PF05096">
    <property type="entry name" value="Glu_cyclase_2"/>
    <property type="match status" value="1"/>
</dbReference>
<proteinExistence type="predicted"/>
<reference evidence="2" key="1">
    <citation type="submission" date="2023-07" db="EMBL/GenBank/DDBJ databases">
        <title>Functional and genomic diversity of the sorghum phyllosphere microbiome.</title>
        <authorList>
            <person name="Shade A."/>
        </authorList>
    </citation>
    <scope>NUCLEOTIDE SEQUENCE [LARGE SCALE GENOMIC DNA]</scope>
    <source>
        <strain evidence="2">SORGH_AS_0422</strain>
    </source>
</reference>
<dbReference type="EMBL" id="JAVLVU010000001">
    <property type="protein sequence ID" value="MDT3404422.1"/>
    <property type="molecule type" value="Genomic_DNA"/>
</dbReference>
<dbReference type="Gene3D" id="2.60.40.10">
    <property type="entry name" value="Immunoglobulins"/>
    <property type="match status" value="1"/>
</dbReference>
<dbReference type="InterPro" id="IPR015943">
    <property type="entry name" value="WD40/YVTN_repeat-like_dom_sf"/>
</dbReference>
<dbReference type="PROSITE" id="PS51257">
    <property type="entry name" value="PROKAR_LIPOPROTEIN"/>
    <property type="match status" value="1"/>
</dbReference>
<dbReference type="PANTHER" id="PTHR31270:SF1">
    <property type="entry name" value="GLUTAMINYL-PEPTIDE CYCLOTRANSFERASE"/>
    <property type="match status" value="1"/>
</dbReference>
<dbReference type="EC" id="2.3.2.5" evidence="1"/>
<name>A0ABU3GZL7_9SPHI</name>
<dbReference type="InterPro" id="IPR013783">
    <property type="entry name" value="Ig-like_fold"/>
</dbReference>
<keyword evidence="1" id="KW-0012">Acyltransferase</keyword>
<dbReference type="Gene3D" id="2.130.10.10">
    <property type="entry name" value="YVTN repeat-like/Quinoprotein amine dehydrogenase"/>
    <property type="match status" value="1"/>
</dbReference>
<gene>
    <name evidence="1" type="ORF">QE417_003494</name>
</gene>
<evidence type="ECO:0000313" key="2">
    <source>
        <dbReference type="Proteomes" id="UP001258315"/>
    </source>
</evidence>
<dbReference type="GO" id="GO:0016603">
    <property type="term" value="F:glutaminyl-peptide cyclotransferase activity"/>
    <property type="evidence" value="ECO:0007669"/>
    <property type="project" value="UniProtKB-EC"/>
</dbReference>